<sequence>NICCEIQKNKNIQQKRFPKLHKFFSRLQKIIKCEMYQGMTQTPLSLSKTVSQPEQPGDVIEPFPPASSTRYAVLKEPSATQQRFVQICGMTRGTQMVHPTTC</sequence>
<dbReference type="AlphaFoldDB" id="A0ABD0XVI9"/>
<evidence type="ECO:0000313" key="2">
    <source>
        <dbReference type="Proteomes" id="UP001557470"/>
    </source>
</evidence>
<accession>A0ABD0XVI9</accession>
<organism evidence="1 2">
    <name type="scientific">Umbra pygmaea</name>
    <name type="common">Eastern mudminnow</name>
    <dbReference type="NCBI Taxonomy" id="75934"/>
    <lineage>
        <taxon>Eukaryota</taxon>
        <taxon>Metazoa</taxon>
        <taxon>Chordata</taxon>
        <taxon>Craniata</taxon>
        <taxon>Vertebrata</taxon>
        <taxon>Euteleostomi</taxon>
        <taxon>Actinopterygii</taxon>
        <taxon>Neopterygii</taxon>
        <taxon>Teleostei</taxon>
        <taxon>Protacanthopterygii</taxon>
        <taxon>Esociformes</taxon>
        <taxon>Umbridae</taxon>
        <taxon>Umbra</taxon>
    </lineage>
</organism>
<name>A0ABD0XVI9_UMBPY</name>
<dbReference type="EMBL" id="JAGEUA010000002">
    <property type="protein sequence ID" value="KAL1007115.1"/>
    <property type="molecule type" value="Genomic_DNA"/>
</dbReference>
<protein>
    <submittedName>
        <fullName evidence="1">Uncharacterized protein</fullName>
    </submittedName>
</protein>
<keyword evidence="2" id="KW-1185">Reference proteome</keyword>
<feature type="non-terminal residue" evidence="1">
    <location>
        <position position="1"/>
    </location>
</feature>
<comment type="caution">
    <text evidence="1">The sequence shown here is derived from an EMBL/GenBank/DDBJ whole genome shotgun (WGS) entry which is preliminary data.</text>
</comment>
<dbReference type="Proteomes" id="UP001557470">
    <property type="component" value="Unassembled WGS sequence"/>
</dbReference>
<gene>
    <name evidence="1" type="ORF">UPYG_G00082190</name>
</gene>
<evidence type="ECO:0000313" key="1">
    <source>
        <dbReference type="EMBL" id="KAL1007115.1"/>
    </source>
</evidence>
<reference evidence="1 2" key="1">
    <citation type="submission" date="2024-06" db="EMBL/GenBank/DDBJ databases">
        <authorList>
            <person name="Pan Q."/>
            <person name="Wen M."/>
            <person name="Jouanno E."/>
            <person name="Zahm M."/>
            <person name="Klopp C."/>
            <person name="Cabau C."/>
            <person name="Louis A."/>
            <person name="Berthelot C."/>
            <person name="Parey E."/>
            <person name="Roest Crollius H."/>
            <person name="Montfort J."/>
            <person name="Robinson-Rechavi M."/>
            <person name="Bouchez O."/>
            <person name="Lampietro C."/>
            <person name="Lopez Roques C."/>
            <person name="Donnadieu C."/>
            <person name="Postlethwait J."/>
            <person name="Bobe J."/>
            <person name="Verreycken H."/>
            <person name="Guiguen Y."/>
        </authorList>
    </citation>
    <scope>NUCLEOTIDE SEQUENCE [LARGE SCALE GENOMIC DNA]</scope>
    <source>
        <strain evidence="1">Up_M1</strain>
        <tissue evidence="1">Testis</tissue>
    </source>
</reference>
<proteinExistence type="predicted"/>